<feature type="compositionally biased region" description="Basic and acidic residues" evidence="1">
    <location>
        <begin position="335"/>
        <end position="349"/>
    </location>
</feature>
<protein>
    <submittedName>
        <fullName evidence="2">Uncharacterized MFS-type transporter</fullName>
    </submittedName>
</protein>
<feature type="region of interest" description="Disordered" evidence="1">
    <location>
        <begin position="134"/>
        <end position="181"/>
    </location>
</feature>
<feature type="non-terminal residue" evidence="2">
    <location>
        <position position="1"/>
    </location>
</feature>
<feature type="compositionally biased region" description="Basic and acidic residues" evidence="1">
    <location>
        <begin position="243"/>
        <end position="256"/>
    </location>
</feature>
<feature type="compositionally biased region" description="Basic and acidic residues" evidence="1">
    <location>
        <begin position="161"/>
        <end position="174"/>
    </location>
</feature>
<gene>
    <name evidence="2" type="ORF">AVDCRST_MAG29-1214</name>
</gene>
<accession>A0A6J4LK95</accession>
<feature type="compositionally biased region" description="Gly residues" evidence="1">
    <location>
        <begin position="311"/>
        <end position="327"/>
    </location>
</feature>
<reference evidence="2" key="1">
    <citation type="submission" date="2020-02" db="EMBL/GenBank/DDBJ databases">
        <authorList>
            <person name="Meier V. D."/>
        </authorList>
    </citation>
    <scope>NUCLEOTIDE SEQUENCE</scope>
    <source>
        <strain evidence="2">AVDCRST_MAG29</strain>
    </source>
</reference>
<proteinExistence type="predicted"/>
<organism evidence="2">
    <name type="scientific">uncultured Nocardioidaceae bacterium</name>
    <dbReference type="NCBI Taxonomy" id="253824"/>
    <lineage>
        <taxon>Bacteria</taxon>
        <taxon>Bacillati</taxon>
        <taxon>Actinomycetota</taxon>
        <taxon>Actinomycetes</taxon>
        <taxon>Propionibacteriales</taxon>
        <taxon>Nocardioidaceae</taxon>
        <taxon>environmental samples</taxon>
    </lineage>
</organism>
<feature type="compositionally biased region" description="Basic and acidic residues" evidence="1">
    <location>
        <begin position="381"/>
        <end position="393"/>
    </location>
</feature>
<feature type="compositionally biased region" description="Low complexity" evidence="1">
    <location>
        <begin position="420"/>
        <end position="430"/>
    </location>
</feature>
<feature type="region of interest" description="Disordered" evidence="1">
    <location>
        <begin position="1"/>
        <end position="22"/>
    </location>
</feature>
<dbReference type="AlphaFoldDB" id="A0A6J4LK95"/>
<feature type="non-terminal residue" evidence="2">
    <location>
        <position position="437"/>
    </location>
</feature>
<evidence type="ECO:0000256" key="1">
    <source>
        <dbReference type="SAM" id="MobiDB-lite"/>
    </source>
</evidence>
<feature type="compositionally biased region" description="Basic residues" evidence="1">
    <location>
        <begin position="368"/>
        <end position="380"/>
    </location>
</feature>
<feature type="region of interest" description="Disordered" evidence="1">
    <location>
        <begin position="236"/>
        <end position="258"/>
    </location>
</feature>
<sequence>VRPSRSARRAAGSAPTVAGRHHASAHVARLPAAVDVGADHLLRQHHHLRRAALPGQGADRLPGPRWPAGRGRARAAGCFRAVRRGACRCPGPQADGGEHGGGAVGADLRAAGQRTPPPASGVGAVRRRRPLRGVRRPAAAVTGRDDPARRTPRRAGSSECTRLDPLRGGLDRRPGAGRRAAHGGVDLERVRIRRGHVRGVAGAAGAGLARLGAGRGSVGEPARGGRGTRVRLAAQGPARHLRSGPDRHGAGLHHGDLPVPGRHAACTLGRGSGVRRPLGGLAAGVAHLRLDSAGAPARAGDHLGGRRVLPGDGGGRAGTEHLGGAGRASGRRSGRHDQRSLPDDRVERVHPRRAARTAGRGRAAQLLHRSHARQRPSRSGRVRDRGAGRDRVRWRPRSGAHARSLCRDAGLPPLRRPHQPARSGAAAGSRRPAHRSV</sequence>
<evidence type="ECO:0000313" key="2">
    <source>
        <dbReference type="EMBL" id="CAA9334144.1"/>
    </source>
</evidence>
<name>A0A6J4LK95_9ACTN</name>
<feature type="region of interest" description="Disordered" evidence="1">
    <location>
        <begin position="296"/>
        <end position="437"/>
    </location>
</feature>
<dbReference type="EMBL" id="CADCUG010000067">
    <property type="protein sequence ID" value="CAA9334144.1"/>
    <property type="molecule type" value="Genomic_DNA"/>
</dbReference>